<keyword evidence="4" id="KW-0418">Kinase</keyword>
<keyword evidence="4" id="KW-0808">Transferase</keyword>
<feature type="chain" id="PRO_5009105424" evidence="2">
    <location>
        <begin position="18"/>
        <end position="360"/>
    </location>
</feature>
<feature type="domain" description="Sulfatase-modifying factor enzyme-like" evidence="3">
    <location>
        <begin position="25"/>
        <end position="356"/>
    </location>
</feature>
<name>A0A1D8AXI8_9BACT</name>
<dbReference type="InterPro" id="IPR005532">
    <property type="entry name" value="SUMF_dom"/>
</dbReference>
<dbReference type="AlphaFoldDB" id="A0A1D8AXI8"/>
<dbReference type="Gene3D" id="3.90.1580.10">
    <property type="entry name" value="paralog of FGE (formylglycine-generating enzyme)"/>
    <property type="match status" value="1"/>
</dbReference>
<evidence type="ECO:0000313" key="4">
    <source>
        <dbReference type="EMBL" id="AOS45604.1"/>
    </source>
</evidence>
<evidence type="ECO:0000259" key="3">
    <source>
        <dbReference type="Pfam" id="PF03781"/>
    </source>
</evidence>
<dbReference type="EC" id="2.7.11.1" evidence="4"/>
<protein>
    <submittedName>
        <fullName evidence="4">Serine/threonine-protein kinase pkn1</fullName>
        <ecNumber evidence="4">2.7.11.1</ecNumber>
    </submittedName>
</protein>
<dbReference type="Proteomes" id="UP000095228">
    <property type="component" value="Chromosome"/>
</dbReference>
<dbReference type="Pfam" id="PF03781">
    <property type="entry name" value="FGE-sulfatase"/>
    <property type="match status" value="1"/>
</dbReference>
<dbReference type="SUPFAM" id="SSF56436">
    <property type="entry name" value="C-type lectin-like"/>
    <property type="match status" value="1"/>
</dbReference>
<sequence>MTTRVLAFLLLTLAAGAADPVPPAGMAYVPAGEFTMGSDEGNFDERPAHRVQLSAYFIDRHEVTVDEYNAFIRATDRFDVIEGPWFRISTAACVDLLARYEQRYGSVFADFRPPMLTERAAAERLTRDALQWKAAVAALRVLLGADRALADGTAAGLVAAPAVQARIKAEGRLPVTFVTWRDASAYARWAGKRLPTEAEWEKAARGPDRRVYPWGNEWDPARARAGLDVDAGPVAVGQFSQGASPYGCLDMAGNVWEWCEDWFGESYYQECADGIVNPRGPVGLANGELPAPDPKANHLQNARKQGREPDTRKIVRGGCWAAGAGMIGQTEFNNRSARRLWSNPDYWSQDTGFRCAQDAP</sequence>
<organism evidence="4 5">
    <name type="scientific">Lacunisphaera limnophila</name>
    <dbReference type="NCBI Taxonomy" id="1838286"/>
    <lineage>
        <taxon>Bacteria</taxon>
        <taxon>Pseudomonadati</taxon>
        <taxon>Verrucomicrobiota</taxon>
        <taxon>Opitutia</taxon>
        <taxon>Opitutales</taxon>
        <taxon>Opitutaceae</taxon>
        <taxon>Lacunisphaera</taxon>
    </lineage>
</organism>
<dbReference type="PANTHER" id="PTHR23150:SF19">
    <property type="entry name" value="FORMYLGLYCINE-GENERATING ENZYME"/>
    <property type="match status" value="1"/>
</dbReference>
<dbReference type="GO" id="GO:0004674">
    <property type="term" value="F:protein serine/threonine kinase activity"/>
    <property type="evidence" value="ECO:0007669"/>
    <property type="project" value="UniProtKB-EC"/>
</dbReference>
<feature type="region of interest" description="Disordered" evidence="1">
    <location>
        <begin position="289"/>
        <end position="310"/>
    </location>
</feature>
<dbReference type="EMBL" id="CP016094">
    <property type="protein sequence ID" value="AOS45604.1"/>
    <property type="molecule type" value="Genomic_DNA"/>
</dbReference>
<reference evidence="4 5" key="1">
    <citation type="submission" date="2016-06" db="EMBL/GenBank/DDBJ databases">
        <title>Three novel species with peptidoglycan cell walls form the new genus Lacunisphaera gen. nov. in the family Opitutaceae of the verrucomicrobial subdivision 4.</title>
        <authorList>
            <person name="Rast P."/>
            <person name="Gloeckner I."/>
            <person name="Jogler M."/>
            <person name="Boedeker C."/>
            <person name="Jeske O."/>
            <person name="Wiegand S."/>
            <person name="Reinhardt R."/>
            <person name="Schumann P."/>
            <person name="Rohde M."/>
            <person name="Spring S."/>
            <person name="Gloeckner F.O."/>
            <person name="Jogler C."/>
        </authorList>
    </citation>
    <scope>NUCLEOTIDE SEQUENCE [LARGE SCALE GENOMIC DNA]</scope>
    <source>
        <strain evidence="4 5">IG16b</strain>
    </source>
</reference>
<dbReference type="InterPro" id="IPR016187">
    <property type="entry name" value="CTDL_fold"/>
</dbReference>
<dbReference type="OrthoDB" id="9812426at2"/>
<keyword evidence="2" id="KW-0732">Signal</keyword>
<dbReference type="InterPro" id="IPR042095">
    <property type="entry name" value="SUMF_sf"/>
</dbReference>
<dbReference type="KEGG" id="obg:Verru16b_02687"/>
<dbReference type="GO" id="GO:0120147">
    <property type="term" value="F:formylglycine-generating oxidase activity"/>
    <property type="evidence" value="ECO:0007669"/>
    <property type="project" value="TreeGrafter"/>
</dbReference>
<gene>
    <name evidence="4" type="primary">pkn1_5</name>
    <name evidence="4" type="ORF">Verru16b_02687</name>
</gene>
<dbReference type="PATRIC" id="fig|1838286.3.peg.2703"/>
<dbReference type="PANTHER" id="PTHR23150">
    <property type="entry name" value="SULFATASE MODIFYING FACTOR 1, 2"/>
    <property type="match status" value="1"/>
</dbReference>
<dbReference type="InterPro" id="IPR051043">
    <property type="entry name" value="Sulfatase_Mod_Factor_Kinase"/>
</dbReference>
<keyword evidence="5" id="KW-1185">Reference proteome</keyword>
<dbReference type="RefSeq" id="WP_069962731.1">
    <property type="nucleotide sequence ID" value="NZ_CP016094.1"/>
</dbReference>
<feature type="signal peptide" evidence="2">
    <location>
        <begin position="1"/>
        <end position="17"/>
    </location>
</feature>
<accession>A0A1D8AXI8</accession>
<evidence type="ECO:0000256" key="1">
    <source>
        <dbReference type="SAM" id="MobiDB-lite"/>
    </source>
</evidence>
<dbReference type="STRING" id="1838286.Verru16b_02687"/>
<proteinExistence type="predicted"/>
<evidence type="ECO:0000313" key="5">
    <source>
        <dbReference type="Proteomes" id="UP000095228"/>
    </source>
</evidence>
<evidence type="ECO:0000256" key="2">
    <source>
        <dbReference type="SAM" id="SignalP"/>
    </source>
</evidence>